<evidence type="ECO:0000256" key="7">
    <source>
        <dbReference type="SAM" id="MobiDB-lite"/>
    </source>
</evidence>
<keyword evidence="8" id="KW-0812">Transmembrane</keyword>
<feature type="compositionally biased region" description="Polar residues" evidence="7">
    <location>
        <begin position="889"/>
        <end position="917"/>
    </location>
</feature>
<feature type="transmembrane region" description="Helical" evidence="8">
    <location>
        <begin position="659"/>
        <end position="684"/>
    </location>
</feature>
<dbReference type="Pfam" id="PF01185">
    <property type="entry name" value="Hydrophobin"/>
    <property type="match status" value="1"/>
</dbReference>
<evidence type="ECO:0000313" key="11">
    <source>
        <dbReference type="Proteomes" id="UP000518752"/>
    </source>
</evidence>
<evidence type="ECO:0000256" key="5">
    <source>
        <dbReference type="ARBA" id="ARBA00023157"/>
    </source>
</evidence>
<name>A0A8H5HMX3_9AGAR</name>
<dbReference type="Gene3D" id="3.40.50.1820">
    <property type="entry name" value="alpha/beta hydrolase"/>
    <property type="match status" value="1"/>
</dbReference>
<dbReference type="InterPro" id="IPR001338">
    <property type="entry name" value="Class_I_Hydrophobin"/>
</dbReference>
<comment type="similarity">
    <text evidence="2">Belongs to the fungal hydrophobin family.</text>
</comment>
<evidence type="ECO:0000256" key="8">
    <source>
        <dbReference type="SAM" id="Phobius"/>
    </source>
</evidence>
<dbReference type="InterPro" id="IPR000073">
    <property type="entry name" value="AB_hydrolase_1"/>
</dbReference>
<protein>
    <recommendedName>
        <fullName evidence="9">AB hydrolase-1 domain-containing protein</fullName>
    </recommendedName>
</protein>
<feature type="transmembrane region" description="Helical" evidence="8">
    <location>
        <begin position="705"/>
        <end position="723"/>
    </location>
</feature>
<feature type="region of interest" description="Disordered" evidence="7">
    <location>
        <begin position="836"/>
        <end position="864"/>
    </location>
</feature>
<evidence type="ECO:0000313" key="10">
    <source>
        <dbReference type="EMBL" id="KAF5386308.1"/>
    </source>
</evidence>
<comment type="subcellular location">
    <subcellularLocation>
        <location evidence="1">Secreted</location>
        <location evidence="1">Cell wall</location>
    </subcellularLocation>
</comment>
<sequence length="953" mass="104454">MITMTIITDHIVVNPSSNIILSYLDSGPPQSSPSQTYETLILIHGNSFSNAIFKRLIPLCTDFNIRIVAPNRRGFAGSTPFTTSERILFSENSNSASAGSKAQFLELRAVEILHFIDGFIQRSGVPPIGTGGSLSDEPSTNVRRGGIGLVGWSLGSAFSLSAIAHVDSSLVTEDMRNRLGRYLRTHIMLGYFDYDEQTITDGGSSGRSMSAIATATATALSTIVPSPFKIPTIYTFTREEHDEIIILTSDSSIDLSFSRVLKDQLRDAYFKACFDDRIRFMVKGMRNVWEMIGTKSYGLVWPTFWEIEKDDLEAGKGERGKYVRFKVLEGVNHFMHWDEPRMTMQAFREILDASLLAETMNVDITNGVRPAISTVSENHVQTRATGRDVESYEGRETEKGNFKLAFFTAALATVVAATPAPSNTCSTGPVQCCNTLTSAKNPAAAGILKSIGAVVQDVNVGVGLTCSPVAGVGSGSWQVSKSPPKLSVVKITAMTRSCSSAQGFLAPRESLETGVQIVDRAVAHRHRPQPISVDAVRTPPILKPEVAQRKRNLEKKKPESEALFEFRVGPFLFFLRVRSFPLLSIPSTMSATTFSAFPTLDTFLISPFLDGLDITTTFVVTISNWGNVLSLIELPRSVNLEPFNSFLCIPGAEMLLDRFLMVELIIVISATAFACGCAATHFSLKLGTLSSLEDPKVKSLIDAQNFLRLGANLLSFGAIAWYYQANLALSIDKSTFDSDSSSQMFHRVLKFVVTRGILLIAFQVVGAAVFAAQPEYLRWTVYQMMLDKIYWPCENYYLFFARNEKIELRFHRLNSRSNYRGIMPLSGGNPDLLSRPSISSAVPASESGQNTEPNPFMIGGPVSRPTSLGERAQALLPFHVFDAVPGPSSTVETPIASSGSNNQLSTEHNSRPDSTSRGPPPKVNRATRLDRKLTVRSTAQSDIYPPSYRSGSI</sequence>
<dbReference type="EMBL" id="JAACJN010000037">
    <property type="protein sequence ID" value="KAF5386308.1"/>
    <property type="molecule type" value="Genomic_DNA"/>
</dbReference>
<accession>A0A8H5HMX3</accession>
<keyword evidence="5" id="KW-1015">Disulfide bond</keyword>
<keyword evidence="3" id="KW-0134">Cell wall</keyword>
<feature type="domain" description="AB hydrolase-1" evidence="9">
    <location>
        <begin position="40"/>
        <end position="341"/>
    </location>
</feature>
<dbReference type="SMART" id="SM00075">
    <property type="entry name" value="HYDRO"/>
    <property type="match status" value="1"/>
</dbReference>
<dbReference type="SUPFAM" id="SSF53474">
    <property type="entry name" value="alpha/beta-Hydrolases"/>
    <property type="match status" value="1"/>
</dbReference>
<dbReference type="InterPro" id="IPR029058">
    <property type="entry name" value="AB_hydrolase_fold"/>
</dbReference>
<evidence type="ECO:0000256" key="6">
    <source>
        <dbReference type="ARBA" id="ARBA00093546"/>
    </source>
</evidence>
<reference evidence="10 11" key="1">
    <citation type="journal article" date="2020" name="ISME J.">
        <title>Uncovering the hidden diversity of litter-decomposition mechanisms in mushroom-forming fungi.</title>
        <authorList>
            <person name="Floudas D."/>
            <person name="Bentzer J."/>
            <person name="Ahren D."/>
            <person name="Johansson T."/>
            <person name="Persson P."/>
            <person name="Tunlid A."/>
        </authorList>
    </citation>
    <scope>NUCLEOTIDE SEQUENCE [LARGE SCALE GENOMIC DNA]</scope>
    <source>
        <strain evidence="10 11">CBS 406.79</strain>
    </source>
</reference>
<dbReference type="AlphaFoldDB" id="A0A8H5HMX3"/>
<evidence type="ECO:0000259" key="9">
    <source>
        <dbReference type="Pfam" id="PF12697"/>
    </source>
</evidence>
<feature type="transmembrane region" description="Helical" evidence="8">
    <location>
        <begin position="752"/>
        <end position="772"/>
    </location>
</feature>
<feature type="region of interest" description="Disordered" evidence="7">
    <location>
        <begin position="889"/>
        <end position="953"/>
    </location>
</feature>
<dbReference type="CDD" id="cd23507">
    <property type="entry name" value="hydrophobin_I"/>
    <property type="match status" value="1"/>
</dbReference>
<comment type="subunit">
    <text evidence="6">Self-assembles to form functional amyloid fibrils called rodlets. Self-assembly into fibrillar rodlets occurs spontaneously at hydrophobic:hydrophilic interfaces and the rodlets further associate laterally to form amphipathic monolayers.</text>
</comment>
<gene>
    <name evidence="10" type="ORF">D9757_008580</name>
</gene>
<dbReference type="Proteomes" id="UP000518752">
    <property type="component" value="Unassembled WGS sequence"/>
</dbReference>
<evidence type="ECO:0000256" key="1">
    <source>
        <dbReference type="ARBA" id="ARBA00004191"/>
    </source>
</evidence>
<keyword evidence="11" id="KW-1185">Reference proteome</keyword>
<comment type="caution">
    <text evidence="10">The sequence shown here is derived from an EMBL/GenBank/DDBJ whole genome shotgun (WGS) entry which is preliminary data.</text>
</comment>
<keyword evidence="8" id="KW-1133">Transmembrane helix</keyword>
<keyword evidence="8" id="KW-0472">Membrane</keyword>
<keyword evidence="4" id="KW-0964">Secreted</keyword>
<dbReference type="GO" id="GO:0009277">
    <property type="term" value="C:fungal-type cell wall"/>
    <property type="evidence" value="ECO:0007669"/>
    <property type="project" value="InterPro"/>
</dbReference>
<feature type="compositionally biased region" description="Polar residues" evidence="7">
    <location>
        <begin position="836"/>
        <end position="853"/>
    </location>
</feature>
<dbReference type="Pfam" id="PF12697">
    <property type="entry name" value="Abhydrolase_6"/>
    <property type="match status" value="1"/>
</dbReference>
<dbReference type="GO" id="GO:0005199">
    <property type="term" value="F:structural constituent of cell wall"/>
    <property type="evidence" value="ECO:0007669"/>
    <property type="project" value="InterPro"/>
</dbReference>
<evidence type="ECO:0000256" key="2">
    <source>
        <dbReference type="ARBA" id="ARBA00010446"/>
    </source>
</evidence>
<evidence type="ECO:0000256" key="3">
    <source>
        <dbReference type="ARBA" id="ARBA00022512"/>
    </source>
</evidence>
<organism evidence="10 11">
    <name type="scientific">Collybiopsis confluens</name>
    <dbReference type="NCBI Taxonomy" id="2823264"/>
    <lineage>
        <taxon>Eukaryota</taxon>
        <taxon>Fungi</taxon>
        <taxon>Dikarya</taxon>
        <taxon>Basidiomycota</taxon>
        <taxon>Agaricomycotina</taxon>
        <taxon>Agaricomycetes</taxon>
        <taxon>Agaricomycetidae</taxon>
        <taxon>Agaricales</taxon>
        <taxon>Marasmiineae</taxon>
        <taxon>Omphalotaceae</taxon>
        <taxon>Collybiopsis</taxon>
    </lineage>
</organism>
<evidence type="ECO:0000256" key="4">
    <source>
        <dbReference type="ARBA" id="ARBA00022525"/>
    </source>
</evidence>
<proteinExistence type="inferred from homology"/>
<dbReference type="OrthoDB" id="3251587at2759"/>